<dbReference type="Pfam" id="PF00814">
    <property type="entry name" value="TsaD"/>
    <property type="match status" value="1"/>
</dbReference>
<evidence type="ECO:0000256" key="3">
    <source>
        <dbReference type="ARBA" id="ARBA00019012"/>
    </source>
</evidence>
<gene>
    <name evidence="8" type="ORF">CF67_04088</name>
</gene>
<evidence type="ECO:0000256" key="6">
    <source>
        <dbReference type="ARBA" id="ARBA00032446"/>
    </source>
</evidence>
<dbReference type="FunFam" id="3.30.420.40:FF:000097">
    <property type="entry name" value="tRNA threonylcarbamoyladenosine biosynthesis protein TsaB"/>
    <property type="match status" value="1"/>
</dbReference>
<dbReference type="PANTHER" id="PTHR11735">
    <property type="entry name" value="TRNA N6-ADENOSINE THREONYLCARBAMOYLTRANSFERASE"/>
    <property type="match status" value="1"/>
</dbReference>
<dbReference type="RefSeq" id="WP_034414451.1">
    <property type="nucleotide sequence ID" value="NZ_JGVK01000027.1"/>
</dbReference>
<dbReference type="EMBL" id="JGVK01000027">
    <property type="protein sequence ID" value="KEY91094.1"/>
    <property type="molecule type" value="Genomic_DNA"/>
</dbReference>
<evidence type="ECO:0000256" key="2">
    <source>
        <dbReference type="ARBA" id="ARBA00010493"/>
    </source>
</evidence>
<organism evidence="8 9">
    <name type="scientific">Candidatus Photodesmus blepharonis</name>
    <dbReference type="NCBI Taxonomy" id="1179155"/>
    <lineage>
        <taxon>Bacteria</taxon>
        <taxon>Pseudomonadati</taxon>
        <taxon>Pseudomonadota</taxon>
        <taxon>Gammaproteobacteria</taxon>
        <taxon>Vibrionales</taxon>
        <taxon>Vibrionaceae</taxon>
        <taxon>Candidatus Photodesmus</taxon>
    </lineage>
</organism>
<dbReference type="Gene3D" id="3.30.420.40">
    <property type="match status" value="2"/>
</dbReference>
<evidence type="ECO:0000313" key="9">
    <source>
        <dbReference type="Proteomes" id="UP000053784"/>
    </source>
</evidence>
<dbReference type="NCBIfam" id="TIGR03725">
    <property type="entry name" value="T6A_YeaZ"/>
    <property type="match status" value="1"/>
</dbReference>
<dbReference type="InterPro" id="IPR043129">
    <property type="entry name" value="ATPase_NBD"/>
</dbReference>
<dbReference type="InterPro" id="IPR022496">
    <property type="entry name" value="T6A_TsaB"/>
</dbReference>
<proteinExistence type="inferred from homology"/>
<dbReference type="STRING" id="1179155.CF67_04088"/>
<comment type="subcellular location">
    <subcellularLocation>
        <location evidence="1">Cytoplasm</location>
    </subcellularLocation>
</comment>
<dbReference type="OrthoDB" id="9809995at2"/>
<dbReference type="PANTHER" id="PTHR11735:SF11">
    <property type="entry name" value="TRNA THREONYLCARBAMOYLADENOSINE BIOSYNTHESIS PROTEIN TSAB"/>
    <property type="match status" value="1"/>
</dbReference>
<keyword evidence="5" id="KW-0819">tRNA processing</keyword>
<dbReference type="GO" id="GO:0005829">
    <property type="term" value="C:cytosol"/>
    <property type="evidence" value="ECO:0007669"/>
    <property type="project" value="TreeGrafter"/>
</dbReference>
<dbReference type="AlphaFoldDB" id="A0A084CMR5"/>
<keyword evidence="9" id="KW-1185">Reference proteome</keyword>
<dbReference type="GO" id="GO:0002949">
    <property type="term" value="P:tRNA threonylcarbamoyladenosine modification"/>
    <property type="evidence" value="ECO:0007669"/>
    <property type="project" value="InterPro"/>
</dbReference>
<dbReference type="CDD" id="cd24032">
    <property type="entry name" value="ASKHA_NBD_TsaB"/>
    <property type="match status" value="1"/>
</dbReference>
<feature type="domain" description="Gcp-like" evidence="7">
    <location>
        <begin position="30"/>
        <end position="153"/>
    </location>
</feature>
<comment type="caution">
    <text evidence="8">The sequence shown here is derived from an EMBL/GenBank/DDBJ whole genome shotgun (WGS) entry which is preliminary data.</text>
</comment>
<protein>
    <recommendedName>
        <fullName evidence="3">tRNA threonylcarbamoyladenosine biosynthesis protein TsaB</fullName>
    </recommendedName>
    <alternativeName>
        <fullName evidence="6">t(6)A37 threonylcarbamoyladenosine biosynthesis protein TsaB</fullName>
    </alternativeName>
</protein>
<dbReference type="SUPFAM" id="SSF53067">
    <property type="entry name" value="Actin-like ATPase domain"/>
    <property type="match status" value="2"/>
</dbReference>
<evidence type="ECO:0000259" key="7">
    <source>
        <dbReference type="Pfam" id="PF00814"/>
    </source>
</evidence>
<dbReference type="Proteomes" id="UP000053784">
    <property type="component" value="Unassembled WGS sequence"/>
</dbReference>
<accession>A0A084CMR5</accession>
<comment type="similarity">
    <text evidence="2">Belongs to the KAE1 / TsaD family. TsaB subfamily.</text>
</comment>
<keyword evidence="4" id="KW-0963">Cytoplasm</keyword>
<sequence length="227" mass="25122">MNTKILALSTATEECSVALSINNKLYTRSEISPQQHAKKILPMVDEVLKEANVNLSEIDAIAYNRGPGSFTGIRIGVSIAKGLGFAENLPMVGISNLKAIAQSAYRQLGLTRVACAIDARMNEVYWGCFTHQEDGNWKEVDTECVISLGDLTKHLFNDKLIWGTAGTGWSTYPKKLGKFIKNYQNSQILYSQAQDIAYLAKFELLKGNATDAEQANPVYLRDIILKK</sequence>
<reference evidence="8 9" key="1">
    <citation type="submission" date="2014-03" db="EMBL/GenBank/DDBJ databases">
        <title>Selection and divergence in the genomes of co-occurring obligate luminous symbionts with specific hosts.</title>
        <authorList>
            <person name="Hendry T.A."/>
            <person name="de Wet J.R."/>
            <person name="Dunlap P.V."/>
        </authorList>
    </citation>
    <scope>NUCLEOTIDE SEQUENCE [LARGE SCALE GENOMIC DNA]</scope>
    <source>
        <strain evidence="8 9">Ppalp.1</strain>
    </source>
</reference>
<evidence type="ECO:0000256" key="5">
    <source>
        <dbReference type="ARBA" id="ARBA00022694"/>
    </source>
</evidence>
<evidence type="ECO:0000256" key="1">
    <source>
        <dbReference type="ARBA" id="ARBA00004496"/>
    </source>
</evidence>
<dbReference type="eggNOG" id="COG1214">
    <property type="taxonomic scope" value="Bacteria"/>
</dbReference>
<evidence type="ECO:0000256" key="4">
    <source>
        <dbReference type="ARBA" id="ARBA00022490"/>
    </source>
</evidence>
<name>A0A084CMR5_9GAMM</name>
<evidence type="ECO:0000313" key="8">
    <source>
        <dbReference type="EMBL" id="KEY91094.1"/>
    </source>
</evidence>
<dbReference type="InterPro" id="IPR000905">
    <property type="entry name" value="Gcp-like_dom"/>
</dbReference>